<evidence type="ECO:0000256" key="2">
    <source>
        <dbReference type="ARBA" id="ARBA00004651"/>
    </source>
</evidence>
<reference evidence="11" key="1">
    <citation type="submission" date="2022-12" db="EMBL/GenBank/DDBJ databases">
        <authorList>
            <person name="Petersen C."/>
        </authorList>
    </citation>
    <scope>NUCLEOTIDE SEQUENCE</scope>
    <source>
        <strain evidence="11">IBT 16125</strain>
    </source>
</reference>
<name>A0AAD6FY60_9EURO</name>
<comment type="catalytic activity">
    <reaction evidence="8">
        <text>fluoride(in) = fluoride(out)</text>
        <dbReference type="Rhea" id="RHEA:76159"/>
        <dbReference type="ChEBI" id="CHEBI:17051"/>
    </reaction>
    <physiologicalReaction direction="left-to-right" evidence="8">
        <dbReference type="Rhea" id="RHEA:76160"/>
    </physiologicalReaction>
</comment>
<feature type="transmembrane region" description="Helical" evidence="10">
    <location>
        <begin position="322"/>
        <end position="340"/>
    </location>
</feature>
<sequence length="486" mass="51936">MARQLEPGLSRPPADSEQDADPPLTETMAPEPVERISSQRSQWYAAEQPCSQDEAVAPRTTPTPTPAQPSGTLTDPEKDADPALTETIAPQPVSSSPSRRQRWYTTEPEAVAPEPSPAPAGKEPSKPLSKRATHLYTVSYLIFFSLLGTLARLGLQALTFYAGAPVVTGVLWANVGGSLVMGFLIEDKKLFQQEWGTTTPAKPKDDHEAAQHAKKHTAVKKTIPLYIGLTTGFCGCFTSFSSFMRDVFLALANALPDPSLPAGTGIASRNGGYSFMALVAVLLLTISLSLSALIFGAHLALGLARVTPTVPFALTRRVVDRVMVFLAWGCWLGAVFLAIWPPDRHGADTWRGRAVFSLVFAPLGCLGRFYISMLLNSRVPSFPLGTFTVNMLGTAVEGLCYDLQHVSGLGAVVPAALTGCQVLQGVMDGFCGSLTTISTWVAELNGVARRHAYVYGVMSVGVGLGLLVVIMGSLLWTRGFDEPVCG</sequence>
<comment type="function">
    <text evidence="1">Fluoride channel required for the rapid expulsion of cytoplasmic fluoride.</text>
</comment>
<evidence type="ECO:0000256" key="1">
    <source>
        <dbReference type="ARBA" id="ARBA00002598"/>
    </source>
</evidence>
<dbReference type="Pfam" id="PF02537">
    <property type="entry name" value="CRCB"/>
    <property type="match status" value="2"/>
</dbReference>
<feature type="transmembrane region" description="Helical" evidence="10">
    <location>
        <begin position="161"/>
        <end position="185"/>
    </location>
</feature>
<dbReference type="InterPro" id="IPR003691">
    <property type="entry name" value="FluC"/>
</dbReference>
<keyword evidence="3" id="KW-1003">Cell membrane</keyword>
<reference evidence="11" key="2">
    <citation type="journal article" date="2023" name="IMA Fungus">
        <title>Comparative genomic study of the Penicillium genus elucidates a diverse pangenome and 15 lateral gene transfer events.</title>
        <authorList>
            <person name="Petersen C."/>
            <person name="Sorensen T."/>
            <person name="Nielsen M.R."/>
            <person name="Sondergaard T.E."/>
            <person name="Sorensen J.L."/>
            <person name="Fitzpatrick D.A."/>
            <person name="Frisvad J.C."/>
            <person name="Nielsen K.L."/>
        </authorList>
    </citation>
    <scope>NUCLEOTIDE SEQUENCE</scope>
    <source>
        <strain evidence="11">IBT 16125</strain>
    </source>
</reference>
<evidence type="ECO:0008006" key="13">
    <source>
        <dbReference type="Google" id="ProtNLM"/>
    </source>
</evidence>
<organism evidence="11 12">
    <name type="scientific">Penicillium daleae</name>
    <dbReference type="NCBI Taxonomy" id="63821"/>
    <lineage>
        <taxon>Eukaryota</taxon>
        <taxon>Fungi</taxon>
        <taxon>Dikarya</taxon>
        <taxon>Ascomycota</taxon>
        <taxon>Pezizomycotina</taxon>
        <taxon>Eurotiomycetes</taxon>
        <taxon>Eurotiomycetidae</taxon>
        <taxon>Eurotiales</taxon>
        <taxon>Aspergillaceae</taxon>
        <taxon>Penicillium</taxon>
    </lineage>
</organism>
<evidence type="ECO:0000256" key="5">
    <source>
        <dbReference type="ARBA" id="ARBA00022989"/>
    </source>
</evidence>
<feature type="transmembrane region" description="Helical" evidence="10">
    <location>
        <begin position="275"/>
        <end position="301"/>
    </location>
</feature>
<dbReference type="PANTHER" id="PTHR28259:SF1">
    <property type="entry name" value="FLUORIDE EXPORT PROTEIN 1-RELATED"/>
    <property type="match status" value="1"/>
</dbReference>
<proteinExistence type="inferred from homology"/>
<comment type="caution">
    <text evidence="11">The sequence shown here is derived from an EMBL/GenBank/DDBJ whole genome shotgun (WGS) entry which is preliminary data.</text>
</comment>
<evidence type="ECO:0000256" key="3">
    <source>
        <dbReference type="ARBA" id="ARBA00022475"/>
    </source>
</evidence>
<protein>
    <recommendedName>
        <fullName evidence="13">Chromosome condensation protein</fullName>
    </recommendedName>
</protein>
<evidence type="ECO:0000256" key="10">
    <source>
        <dbReference type="SAM" id="Phobius"/>
    </source>
</evidence>
<comment type="subcellular location">
    <subcellularLocation>
        <location evidence="2">Cell membrane</location>
        <topology evidence="2">Multi-pass membrane protein</topology>
    </subcellularLocation>
</comment>
<evidence type="ECO:0000313" key="11">
    <source>
        <dbReference type="EMBL" id="KAJ5433409.1"/>
    </source>
</evidence>
<feature type="transmembrane region" description="Helical" evidence="10">
    <location>
        <begin position="352"/>
        <end position="371"/>
    </location>
</feature>
<dbReference type="PANTHER" id="PTHR28259">
    <property type="entry name" value="FLUORIDE EXPORT PROTEIN 1-RELATED"/>
    <property type="match status" value="1"/>
</dbReference>
<dbReference type="EMBL" id="JAPVEA010000009">
    <property type="protein sequence ID" value="KAJ5433409.1"/>
    <property type="molecule type" value="Genomic_DNA"/>
</dbReference>
<dbReference type="GO" id="GO:1903425">
    <property type="term" value="F:fluoride transmembrane transporter activity"/>
    <property type="evidence" value="ECO:0007669"/>
    <property type="project" value="TreeGrafter"/>
</dbReference>
<gene>
    <name evidence="11" type="ORF">N7458_012565</name>
</gene>
<evidence type="ECO:0000256" key="4">
    <source>
        <dbReference type="ARBA" id="ARBA00022692"/>
    </source>
</evidence>
<evidence type="ECO:0000256" key="9">
    <source>
        <dbReference type="SAM" id="MobiDB-lite"/>
    </source>
</evidence>
<evidence type="ECO:0000256" key="6">
    <source>
        <dbReference type="ARBA" id="ARBA00023136"/>
    </source>
</evidence>
<keyword evidence="4 10" id="KW-0812">Transmembrane</keyword>
<feature type="transmembrane region" description="Helical" evidence="10">
    <location>
        <begin position="223"/>
        <end position="243"/>
    </location>
</feature>
<keyword evidence="5 10" id="KW-1133">Transmembrane helix</keyword>
<dbReference type="Proteomes" id="UP001213681">
    <property type="component" value="Unassembled WGS sequence"/>
</dbReference>
<evidence type="ECO:0000256" key="7">
    <source>
        <dbReference type="ARBA" id="ARBA00035120"/>
    </source>
</evidence>
<dbReference type="RefSeq" id="XP_056760700.1">
    <property type="nucleotide sequence ID" value="XM_056915946.1"/>
</dbReference>
<evidence type="ECO:0000313" key="12">
    <source>
        <dbReference type="Proteomes" id="UP001213681"/>
    </source>
</evidence>
<keyword evidence="12" id="KW-1185">Reference proteome</keyword>
<feature type="transmembrane region" description="Helical" evidence="10">
    <location>
        <begin position="135"/>
        <end position="155"/>
    </location>
</feature>
<feature type="region of interest" description="Disordered" evidence="9">
    <location>
        <begin position="1"/>
        <end position="127"/>
    </location>
</feature>
<feature type="transmembrane region" description="Helical" evidence="10">
    <location>
        <begin position="452"/>
        <end position="476"/>
    </location>
</feature>
<comment type="similarity">
    <text evidence="7">Belongs to the fluoride channel Fluc/FEX (TC 1.A.43) family.</text>
</comment>
<dbReference type="GeneID" id="81606189"/>
<accession>A0AAD6FY60</accession>
<keyword evidence="6 10" id="KW-0472">Membrane</keyword>
<dbReference type="AlphaFoldDB" id="A0AAD6FY60"/>
<dbReference type="GO" id="GO:0005886">
    <property type="term" value="C:plasma membrane"/>
    <property type="evidence" value="ECO:0007669"/>
    <property type="project" value="UniProtKB-SubCell"/>
</dbReference>
<evidence type="ECO:0000256" key="8">
    <source>
        <dbReference type="ARBA" id="ARBA00035585"/>
    </source>
</evidence>